<evidence type="ECO:0000259" key="1">
    <source>
        <dbReference type="Pfam" id="PF24043"/>
    </source>
</evidence>
<accession>A0A4R6ZHL1</accession>
<comment type="caution">
    <text evidence="2">The sequence shown here is derived from an EMBL/GenBank/DDBJ whole genome shotgun (WGS) entry which is preliminary data.</text>
</comment>
<dbReference type="STRING" id="1265846.PROCOU_11293"/>
<reference evidence="2 3" key="1">
    <citation type="submission" date="2019-03" db="EMBL/GenBank/DDBJ databases">
        <title>Genomic Encyclopedia of Type Strains, Phase III (KMG-III): the genomes of soil and plant-associated and newly described type strains.</title>
        <authorList>
            <person name="Whitman W."/>
        </authorList>
    </citation>
    <scope>NUCLEOTIDE SEQUENCE [LARGE SCALE GENOMIC DNA]</scope>
    <source>
        <strain evidence="2 3">CECT 7972</strain>
    </source>
</reference>
<proteinExistence type="predicted"/>
<dbReference type="RefSeq" id="WP_036072007.1">
    <property type="nucleotide sequence ID" value="NZ_SNZK01000011.1"/>
</dbReference>
<dbReference type="EMBL" id="SNZK01000011">
    <property type="protein sequence ID" value="TDR51703.1"/>
    <property type="molecule type" value="Genomic_DNA"/>
</dbReference>
<evidence type="ECO:0000313" key="3">
    <source>
        <dbReference type="Proteomes" id="UP000295558"/>
    </source>
</evidence>
<organism evidence="2 3">
    <name type="scientific">Listeria rocourtiae</name>
    <dbReference type="NCBI Taxonomy" id="647910"/>
    <lineage>
        <taxon>Bacteria</taxon>
        <taxon>Bacillati</taxon>
        <taxon>Bacillota</taxon>
        <taxon>Bacilli</taxon>
        <taxon>Bacillales</taxon>
        <taxon>Listeriaceae</taxon>
        <taxon>Listeria</taxon>
    </lineage>
</organism>
<dbReference type="AlphaFoldDB" id="A0A4R6ZHL1"/>
<dbReference type="Proteomes" id="UP000295558">
    <property type="component" value="Unassembled WGS sequence"/>
</dbReference>
<keyword evidence="3" id="KW-1185">Reference proteome</keyword>
<protein>
    <recommendedName>
        <fullName evidence="1">DUF7352 domain-containing protein</fullName>
    </recommendedName>
</protein>
<sequence>MSRRIYKQELNMIGETIMFCPPGIKILGVQVQNNKAVIYIESGILLDGRPHGNVQLKKKTFMSAMTGECVPEQSYFIGTLMFSNGEFVTHVYGIED</sequence>
<evidence type="ECO:0000313" key="2">
    <source>
        <dbReference type="EMBL" id="TDR51703.1"/>
    </source>
</evidence>
<name>A0A4R6ZHL1_9LIST</name>
<dbReference type="InterPro" id="IPR055776">
    <property type="entry name" value="DUF7352"/>
</dbReference>
<feature type="domain" description="DUF7352" evidence="1">
    <location>
        <begin position="1"/>
        <end position="93"/>
    </location>
</feature>
<gene>
    <name evidence="2" type="ORF">DFP96_1119</name>
</gene>
<dbReference type="Pfam" id="PF24043">
    <property type="entry name" value="DUF7352"/>
    <property type="match status" value="1"/>
</dbReference>